<comment type="similarity">
    <text evidence="2">Belongs to the BORCS8 family.</text>
</comment>
<keyword evidence="8" id="KW-1185">Reference proteome</keyword>
<keyword evidence="5" id="KW-0175">Coiled coil</keyword>
<dbReference type="PANTHER" id="PTHR21146">
    <property type="entry name" value="MEF2B PROTEIN"/>
    <property type="match status" value="1"/>
</dbReference>
<evidence type="ECO:0000256" key="1">
    <source>
        <dbReference type="ARBA" id="ARBA00004656"/>
    </source>
</evidence>
<comment type="caution">
    <text evidence="7">The sequence shown here is derived from an EMBL/GenBank/DDBJ whole genome shotgun (WGS) entry which is preliminary data.</text>
</comment>
<dbReference type="GO" id="GO:0005765">
    <property type="term" value="C:lysosomal membrane"/>
    <property type="evidence" value="ECO:0007669"/>
    <property type="project" value="UniProtKB-SubCell"/>
</dbReference>
<dbReference type="InterPro" id="IPR019320">
    <property type="entry name" value="BORCS8"/>
</dbReference>
<evidence type="ECO:0000313" key="8">
    <source>
        <dbReference type="Proteomes" id="UP000825935"/>
    </source>
</evidence>
<evidence type="ECO:0000256" key="6">
    <source>
        <dbReference type="SAM" id="MobiDB-lite"/>
    </source>
</evidence>
<feature type="compositionally biased region" description="Polar residues" evidence="6">
    <location>
        <begin position="119"/>
        <end position="132"/>
    </location>
</feature>
<keyword evidence="3" id="KW-0472">Membrane</keyword>
<evidence type="ECO:0000313" key="7">
    <source>
        <dbReference type="EMBL" id="KAH7438902.1"/>
    </source>
</evidence>
<reference evidence="7" key="1">
    <citation type="submission" date="2021-08" db="EMBL/GenBank/DDBJ databases">
        <title>WGS assembly of Ceratopteris richardii.</title>
        <authorList>
            <person name="Marchant D.B."/>
            <person name="Chen G."/>
            <person name="Jenkins J."/>
            <person name="Shu S."/>
            <person name="Leebens-Mack J."/>
            <person name="Grimwood J."/>
            <person name="Schmutz J."/>
            <person name="Soltis P."/>
            <person name="Soltis D."/>
            <person name="Chen Z.-H."/>
        </authorList>
    </citation>
    <scope>NUCLEOTIDE SEQUENCE</scope>
    <source>
        <strain evidence="7">Whitten #5841</strain>
        <tissue evidence="7">Leaf</tissue>
    </source>
</reference>
<organism evidence="7 8">
    <name type="scientific">Ceratopteris richardii</name>
    <name type="common">Triangle waterfern</name>
    <dbReference type="NCBI Taxonomy" id="49495"/>
    <lineage>
        <taxon>Eukaryota</taxon>
        <taxon>Viridiplantae</taxon>
        <taxon>Streptophyta</taxon>
        <taxon>Embryophyta</taxon>
        <taxon>Tracheophyta</taxon>
        <taxon>Polypodiopsida</taxon>
        <taxon>Polypodiidae</taxon>
        <taxon>Polypodiales</taxon>
        <taxon>Pteridineae</taxon>
        <taxon>Pteridaceae</taxon>
        <taxon>Parkerioideae</taxon>
        <taxon>Ceratopteris</taxon>
    </lineage>
</organism>
<sequence>MLTGRRKFGIPILDDREALAMEKRNEQLEVLEDVHEMLTEALKLGANEPSVGLYFVQQHVQKAVPALINVNHQIKELTAGADLATADVKDSSSCIKGIKEFGPPIIEKMIKMLQTAGNQIPTNRHSRGSFSQLLPKPIHPSGFSNAPQRSSSFLGDWHSDTSKDKSWESLRTGSSLANLRNKRGPNKKSILTSSDSKREGSSEKDVTDLNQLDSSISSGCDSSDATDSHDSSSHLGAVPSRDSQSYVFSFLGSAIQKAGSVSREGVKSFMKDVEGQLVGDGRVTELRNWVSGPGLLRFSRRADSISEGPELQVRSVENNVFSEDLVKMKENYQQFQAERAAKLEAWLNQPDNNKEAPLAKQEAWLSQMSDYQSEHKAKLEAWLGEADDTDSLSSSQLK</sequence>
<dbReference type="Proteomes" id="UP000825935">
    <property type="component" value="Chromosome 4"/>
</dbReference>
<dbReference type="PANTHER" id="PTHR21146:SF0">
    <property type="entry name" value="BLOC-1-RELATED COMPLEX SUBUNIT 8"/>
    <property type="match status" value="1"/>
</dbReference>
<comment type="subcellular location">
    <subcellularLocation>
        <location evidence="1">Lysosome membrane</location>
    </subcellularLocation>
</comment>
<evidence type="ECO:0000256" key="4">
    <source>
        <dbReference type="ARBA" id="ARBA00023228"/>
    </source>
</evidence>
<dbReference type="Pfam" id="PF10167">
    <property type="entry name" value="BORCS8"/>
    <property type="match status" value="1"/>
</dbReference>
<name>A0A8T2UUF1_CERRI</name>
<feature type="compositionally biased region" description="Polar residues" evidence="6">
    <location>
        <begin position="169"/>
        <end position="178"/>
    </location>
</feature>
<gene>
    <name evidence="7" type="ORF">KP509_04G035900</name>
</gene>
<feature type="compositionally biased region" description="Basic and acidic residues" evidence="6">
    <location>
        <begin position="157"/>
        <end position="168"/>
    </location>
</feature>
<dbReference type="EMBL" id="CM035409">
    <property type="protein sequence ID" value="KAH7438902.1"/>
    <property type="molecule type" value="Genomic_DNA"/>
</dbReference>
<keyword evidence="4" id="KW-0458">Lysosome</keyword>
<feature type="coiled-coil region" evidence="5">
    <location>
        <begin position="318"/>
        <end position="345"/>
    </location>
</feature>
<feature type="region of interest" description="Disordered" evidence="6">
    <location>
        <begin position="119"/>
        <end position="239"/>
    </location>
</feature>
<evidence type="ECO:0000256" key="5">
    <source>
        <dbReference type="SAM" id="Coils"/>
    </source>
</evidence>
<feature type="compositionally biased region" description="Low complexity" evidence="6">
    <location>
        <begin position="213"/>
        <end position="225"/>
    </location>
</feature>
<proteinExistence type="inferred from homology"/>
<evidence type="ECO:0000256" key="2">
    <source>
        <dbReference type="ARBA" id="ARBA00010463"/>
    </source>
</evidence>
<dbReference type="AlphaFoldDB" id="A0A8T2UUF1"/>
<accession>A0A8T2UUF1</accession>
<dbReference type="OrthoDB" id="19830at2759"/>
<protein>
    <submittedName>
        <fullName evidence="7">Uncharacterized protein</fullName>
    </submittedName>
</protein>
<evidence type="ECO:0000256" key="3">
    <source>
        <dbReference type="ARBA" id="ARBA00023136"/>
    </source>
</evidence>
<feature type="compositionally biased region" description="Basic and acidic residues" evidence="6">
    <location>
        <begin position="195"/>
        <end position="207"/>
    </location>
</feature>
<feature type="compositionally biased region" description="Polar residues" evidence="6">
    <location>
        <begin position="142"/>
        <end position="153"/>
    </location>
</feature>